<dbReference type="SMART" id="SM00636">
    <property type="entry name" value="Glyco_18"/>
    <property type="match status" value="1"/>
</dbReference>
<dbReference type="PATRIC" id="fig|742743.3.peg.404"/>
<protein>
    <recommendedName>
        <fullName evidence="2">GH18 domain-containing protein</fullName>
    </recommendedName>
</protein>
<dbReference type="SUPFAM" id="SSF51445">
    <property type="entry name" value="(Trans)glycosidases"/>
    <property type="match status" value="1"/>
</dbReference>
<evidence type="ECO:0000259" key="2">
    <source>
        <dbReference type="PROSITE" id="PS51910"/>
    </source>
</evidence>
<dbReference type="Pfam" id="PF00704">
    <property type="entry name" value="Glyco_hydro_18"/>
    <property type="match status" value="1"/>
</dbReference>
<dbReference type="PANTHER" id="PTHR46066">
    <property type="entry name" value="CHITINASE DOMAIN-CONTAINING PROTEIN 1 FAMILY MEMBER"/>
    <property type="match status" value="1"/>
</dbReference>
<feature type="chain" id="PRO_5003548519" description="GH18 domain-containing protein" evidence="1">
    <location>
        <begin position="22"/>
        <end position="460"/>
    </location>
</feature>
<evidence type="ECO:0000313" key="3">
    <source>
        <dbReference type="EMBL" id="EHO63679.1"/>
    </source>
</evidence>
<dbReference type="Gene3D" id="3.20.20.80">
    <property type="entry name" value="Glycosidases"/>
    <property type="match status" value="1"/>
</dbReference>
<dbReference type="STRING" id="742743.HMPREF9453_00393"/>
<comment type="caution">
    <text evidence="3">The sequence shown here is derived from an EMBL/GenBank/DDBJ whole genome shotgun (WGS) entry which is preliminary data.</text>
</comment>
<dbReference type="eggNOG" id="COG3858">
    <property type="taxonomic scope" value="Bacteria"/>
</dbReference>
<dbReference type="InterPro" id="IPR017853">
    <property type="entry name" value="GH"/>
</dbReference>
<feature type="domain" description="GH18" evidence="2">
    <location>
        <begin position="137"/>
        <end position="453"/>
    </location>
</feature>
<evidence type="ECO:0000313" key="4">
    <source>
        <dbReference type="Proteomes" id="UP000003277"/>
    </source>
</evidence>
<keyword evidence="1" id="KW-0732">Signal</keyword>
<dbReference type="GO" id="GO:0008061">
    <property type="term" value="F:chitin binding"/>
    <property type="evidence" value="ECO:0007669"/>
    <property type="project" value="InterPro"/>
</dbReference>
<dbReference type="InterPro" id="IPR001223">
    <property type="entry name" value="Glyco_hydro18_cat"/>
</dbReference>
<reference evidence="3 4" key="1">
    <citation type="submission" date="2011-11" db="EMBL/GenBank/DDBJ databases">
        <title>The Genome Sequence of Dialister succinatiphilus YIT 11850.</title>
        <authorList>
            <consortium name="The Broad Institute Genome Sequencing Platform"/>
            <person name="Earl A."/>
            <person name="Ward D."/>
            <person name="Feldgarden M."/>
            <person name="Gevers D."/>
            <person name="Morotomi M."/>
            <person name="Young S.K."/>
            <person name="Zeng Q."/>
            <person name="Gargeya S."/>
            <person name="Fitzgerald M."/>
            <person name="Haas B."/>
            <person name="Abouelleil A."/>
            <person name="Alvarado L."/>
            <person name="Arachchi H.M."/>
            <person name="Berlin A."/>
            <person name="Brown A."/>
            <person name="Chapman S.B."/>
            <person name="Dunbar C."/>
            <person name="Gearin G."/>
            <person name="Goldberg J."/>
            <person name="Griggs A."/>
            <person name="Gujja S."/>
            <person name="Heiman D."/>
            <person name="Howarth C."/>
            <person name="Lui A."/>
            <person name="MacDonald P.J.P."/>
            <person name="Montmayeur A."/>
            <person name="Murphy C."/>
            <person name="Neiman D."/>
            <person name="Pearson M."/>
            <person name="Priest M."/>
            <person name="Roberts A."/>
            <person name="Saif S."/>
            <person name="Shea T."/>
            <person name="Sisk P."/>
            <person name="Stolte C."/>
            <person name="Sykes S."/>
            <person name="Wortman J."/>
            <person name="Nusbaum C."/>
            <person name="Birren B."/>
        </authorList>
    </citation>
    <scope>NUCLEOTIDE SEQUENCE [LARGE SCALE GENOMIC DNA]</scope>
    <source>
        <strain evidence="3 4">YIT 11850</strain>
    </source>
</reference>
<dbReference type="HOGENOM" id="CLU_020253_1_0_9"/>
<dbReference type="InterPro" id="IPR029070">
    <property type="entry name" value="Chitinase_insertion_sf"/>
</dbReference>
<dbReference type="GO" id="GO:0005975">
    <property type="term" value="P:carbohydrate metabolic process"/>
    <property type="evidence" value="ECO:0007669"/>
    <property type="project" value="InterPro"/>
</dbReference>
<proteinExistence type="predicted"/>
<dbReference type="Proteomes" id="UP000003277">
    <property type="component" value="Unassembled WGS sequence"/>
</dbReference>
<keyword evidence="4" id="KW-1185">Reference proteome</keyword>
<dbReference type="PROSITE" id="PS51910">
    <property type="entry name" value="GH18_2"/>
    <property type="match status" value="1"/>
</dbReference>
<gene>
    <name evidence="3" type="ORF">HMPREF9453_00393</name>
</gene>
<evidence type="ECO:0000256" key="1">
    <source>
        <dbReference type="SAM" id="SignalP"/>
    </source>
</evidence>
<dbReference type="RefSeq" id="WP_008858899.1">
    <property type="nucleotide sequence ID" value="NZ_JH591187.1"/>
</dbReference>
<dbReference type="Gene3D" id="3.10.50.10">
    <property type="match status" value="1"/>
</dbReference>
<dbReference type="EMBL" id="ADLT01000013">
    <property type="protein sequence ID" value="EHO63679.1"/>
    <property type="molecule type" value="Genomic_DNA"/>
</dbReference>
<dbReference type="AlphaFoldDB" id="H1CYF5"/>
<sequence length="460" mass="53165">MLRKLTAAVLLALVFPAAVMADGPVPVKMKGSDFKNFNAYEVDGTLYTAPVVLTKGGKWKLSWEKDKLYVELTPAAMKKEEKVEIPYKELEGNRYVDFSFFSREAGLSYTYKPGKKELTIKKVKDKKVKETKKEAPERPLVLWDINYSFRSENSDFSSLSGTPILSPTMGSYKDVEENRYSWNFDYLKRARQADMKVMPLIHNDFDVKTTSLFMHNRQKQEEFISRMAALSEVYGLYGYNVDFENMDPKDKDLFTEFMKNLALPLHESGKKLTVDITVYNAGSPTWSLCYDREKLSEFCDYEIIMGYDETPRTSPYAGSVSSYGWLDKNIQKLITMVPPEKLVLGLPLYTRIYEGNPGYMKSRVLAMKDQEALINRHGLKPVWQPDARQYTLTWRQGGILHRTYLEEEHSMRAKAALEKEYHLAGLAFWRYGFEKKGIFEEIGKEAKEAEKYTLPGRVRQ</sequence>
<dbReference type="PANTHER" id="PTHR46066:SF2">
    <property type="entry name" value="CHITINASE DOMAIN-CONTAINING PROTEIN 1"/>
    <property type="match status" value="1"/>
</dbReference>
<accession>H1CYF5</accession>
<dbReference type="InterPro" id="IPR011583">
    <property type="entry name" value="Chitinase_II/V-like_cat"/>
</dbReference>
<dbReference type="OrthoDB" id="9775889at2"/>
<organism evidence="3 4">
    <name type="scientific">Dialister succinatiphilus YIT 11850</name>
    <dbReference type="NCBI Taxonomy" id="742743"/>
    <lineage>
        <taxon>Bacteria</taxon>
        <taxon>Bacillati</taxon>
        <taxon>Bacillota</taxon>
        <taxon>Negativicutes</taxon>
        <taxon>Veillonellales</taxon>
        <taxon>Veillonellaceae</taxon>
        <taxon>Dialister</taxon>
    </lineage>
</organism>
<feature type="signal peptide" evidence="1">
    <location>
        <begin position="1"/>
        <end position="21"/>
    </location>
</feature>
<name>H1CYF5_9FIRM</name>